<dbReference type="EMBL" id="DVGA01000033">
    <property type="protein sequence ID" value="HIQ78159.1"/>
    <property type="molecule type" value="Genomic_DNA"/>
</dbReference>
<reference evidence="2" key="1">
    <citation type="submission" date="2020-10" db="EMBL/GenBank/DDBJ databases">
        <authorList>
            <person name="Gilroy R."/>
        </authorList>
    </citation>
    <scope>NUCLEOTIDE SEQUENCE</scope>
    <source>
        <strain evidence="2">ChiBcolR7-354</strain>
    </source>
</reference>
<evidence type="ECO:0000313" key="3">
    <source>
        <dbReference type="Proteomes" id="UP000824262"/>
    </source>
</evidence>
<dbReference type="SUPFAM" id="SSF51905">
    <property type="entry name" value="FAD/NAD(P)-binding domain"/>
    <property type="match status" value="1"/>
</dbReference>
<dbReference type="Pfam" id="PF21688">
    <property type="entry name" value="FAD-depend_C"/>
    <property type="match status" value="1"/>
</dbReference>
<dbReference type="Gene3D" id="3.30.70.2700">
    <property type="match status" value="1"/>
</dbReference>
<dbReference type="PANTHER" id="PTHR42842:SF3">
    <property type="entry name" value="FAD_NAD(P)-BINDING OXIDOREDUCTASE FAMILY PROTEIN"/>
    <property type="match status" value="1"/>
</dbReference>
<dbReference type="AlphaFoldDB" id="A0A9D0ZDB2"/>
<reference evidence="2" key="2">
    <citation type="journal article" date="2021" name="PeerJ">
        <title>Extensive microbial diversity within the chicken gut microbiome revealed by metagenomics and culture.</title>
        <authorList>
            <person name="Gilroy R."/>
            <person name="Ravi A."/>
            <person name="Getino M."/>
            <person name="Pursley I."/>
            <person name="Horton D.L."/>
            <person name="Alikhan N.F."/>
            <person name="Baker D."/>
            <person name="Gharbi K."/>
            <person name="Hall N."/>
            <person name="Watson M."/>
            <person name="Adriaenssens E.M."/>
            <person name="Foster-Nyarko E."/>
            <person name="Jarju S."/>
            <person name="Secka A."/>
            <person name="Antonio M."/>
            <person name="Oren A."/>
            <person name="Chaudhuri R.R."/>
            <person name="La Ragione R."/>
            <person name="Hildebrand F."/>
            <person name="Pallen M.J."/>
        </authorList>
    </citation>
    <scope>NUCLEOTIDE SEQUENCE</scope>
    <source>
        <strain evidence="2">ChiBcolR7-354</strain>
    </source>
</reference>
<name>A0A9D0ZDB2_9FIRM</name>
<dbReference type="Gene3D" id="3.50.50.60">
    <property type="entry name" value="FAD/NAD(P)-binding domain"/>
    <property type="match status" value="2"/>
</dbReference>
<gene>
    <name evidence="2" type="ORF">IAB77_02745</name>
</gene>
<evidence type="ECO:0000259" key="1">
    <source>
        <dbReference type="Pfam" id="PF21688"/>
    </source>
</evidence>
<sequence length="518" mass="54423">MRAVGGLILQPGGDERRLYELAAAKLGVRPAAIEQLTITRKSLDARRKGSARWVYSVSVRLKGEPDEPPELYRIPRLERAGAPAVVAGFGPAGMFCALALARAGLRPVVIERGQDVETRASKVAAFRRGGALDTECNVQFGEGGAGTFSDGKLNTGTHDKRIGFVLREFAAHGAPASVVYDAKPHVGTDVLSRVVKAIREEIISLGGEVRFGSKLCGLKTGMDGAVSAVLASAGGLEYEQDCSALVLATGHSARDTFELLHGLGVPMEAKAFSMGARIEHLQSELDMAQYGAPRGKRLPAADYSLSVRLSDGRGAYTFCMCPGGEVIAAASEERGVVTNGMSYSGRAMPNANSALLVSVRPEDFPYAGPLGGMLWQREIERRAYEYAGGGYRAPAQLAGDFLAKRPSTAAGHVEPSYLPGVCWGDLRCVLPAAVADGMAEALPLLGGKLKLFNDPEAVLTAPETRSSSPVRLPRGENRESALKGLYPCGEGAGWAGGIVSAAVDGLRVAEAVMAATGR</sequence>
<protein>
    <recommendedName>
        <fullName evidence="1">FAD-dependent protein C-terminal domain-containing protein</fullName>
    </recommendedName>
</protein>
<proteinExistence type="predicted"/>
<dbReference type="InterPro" id="IPR028348">
    <property type="entry name" value="FAD-binding_protein"/>
</dbReference>
<comment type="caution">
    <text evidence="2">The sequence shown here is derived from an EMBL/GenBank/DDBJ whole genome shotgun (WGS) entry which is preliminary data.</text>
</comment>
<dbReference type="PANTHER" id="PTHR42842">
    <property type="entry name" value="FAD/NAD(P)-BINDING OXIDOREDUCTASE"/>
    <property type="match status" value="1"/>
</dbReference>
<dbReference type="InterPro" id="IPR036188">
    <property type="entry name" value="FAD/NAD-bd_sf"/>
</dbReference>
<dbReference type="PIRSF" id="PIRSF038984">
    <property type="entry name" value="FAD_binding_protein"/>
    <property type="match status" value="1"/>
</dbReference>
<accession>A0A9D0ZDB2</accession>
<evidence type="ECO:0000313" key="2">
    <source>
        <dbReference type="EMBL" id="HIQ78159.1"/>
    </source>
</evidence>
<dbReference type="Proteomes" id="UP000824262">
    <property type="component" value="Unassembled WGS sequence"/>
</dbReference>
<feature type="domain" description="FAD-dependent protein C-terminal" evidence="1">
    <location>
        <begin position="271"/>
        <end position="466"/>
    </location>
</feature>
<dbReference type="InterPro" id="IPR049516">
    <property type="entry name" value="FAD-depend_C"/>
</dbReference>
<organism evidence="2 3">
    <name type="scientific">Candidatus Scatomorpha intestinavium</name>
    <dbReference type="NCBI Taxonomy" id="2840922"/>
    <lineage>
        <taxon>Bacteria</taxon>
        <taxon>Bacillati</taxon>
        <taxon>Bacillota</taxon>
        <taxon>Clostridia</taxon>
        <taxon>Eubacteriales</taxon>
        <taxon>Candidatus Scatomorpha</taxon>
    </lineage>
</organism>